<reference evidence="3 4" key="1">
    <citation type="journal article" date="2016" name="Proc. Natl. Acad. Sci. U.S.A.">
        <title>Comparative genomics of biotechnologically important yeasts.</title>
        <authorList>
            <person name="Riley R."/>
            <person name="Haridas S."/>
            <person name="Wolfe K.H."/>
            <person name="Lopes M.R."/>
            <person name="Hittinger C.T."/>
            <person name="Goeker M."/>
            <person name="Salamov A.A."/>
            <person name="Wisecaver J.H."/>
            <person name="Long T.M."/>
            <person name="Calvey C.H."/>
            <person name="Aerts A.L."/>
            <person name="Barry K.W."/>
            <person name="Choi C."/>
            <person name="Clum A."/>
            <person name="Coughlan A.Y."/>
            <person name="Deshpande S."/>
            <person name="Douglass A.P."/>
            <person name="Hanson S.J."/>
            <person name="Klenk H.-P."/>
            <person name="LaButti K.M."/>
            <person name="Lapidus A."/>
            <person name="Lindquist E.A."/>
            <person name="Lipzen A.M."/>
            <person name="Meier-Kolthoff J.P."/>
            <person name="Ohm R.A."/>
            <person name="Otillar R.P."/>
            <person name="Pangilinan J.L."/>
            <person name="Peng Y."/>
            <person name="Rokas A."/>
            <person name="Rosa C.A."/>
            <person name="Scheuner C."/>
            <person name="Sibirny A.A."/>
            <person name="Slot J.C."/>
            <person name="Stielow J.B."/>
            <person name="Sun H."/>
            <person name="Kurtzman C.P."/>
            <person name="Blackwell M."/>
            <person name="Grigoriev I.V."/>
            <person name="Jeffries T.W."/>
        </authorList>
    </citation>
    <scope>NUCLEOTIDE SEQUENCE [LARGE SCALE GENOMIC DNA]</scope>
    <source>
        <strain evidence="3 4">DSM 6958</strain>
    </source>
</reference>
<feature type="transmembrane region" description="Helical" evidence="2">
    <location>
        <begin position="72"/>
        <end position="93"/>
    </location>
</feature>
<dbReference type="OrthoDB" id="6509975at2759"/>
<dbReference type="STRING" id="857566.A0A1E3PRJ1"/>
<accession>A0A1E3PRJ1</accession>
<protein>
    <submittedName>
        <fullName evidence="3">Phosphoglycerate mutase-like protein</fullName>
    </submittedName>
</protein>
<dbReference type="CDD" id="cd07061">
    <property type="entry name" value="HP_HAP_like"/>
    <property type="match status" value="1"/>
</dbReference>
<proteinExistence type="predicted"/>
<dbReference type="Proteomes" id="UP000095009">
    <property type="component" value="Unassembled WGS sequence"/>
</dbReference>
<dbReference type="EMBL" id="KV454406">
    <property type="protein sequence ID" value="ODQ67930.1"/>
    <property type="molecule type" value="Genomic_DNA"/>
</dbReference>
<dbReference type="PANTHER" id="PTHR20963">
    <property type="entry name" value="MULTIPLE INOSITOL POLYPHOSPHATE PHOSPHATASE-RELATED"/>
    <property type="match status" value="1"/>
</dbReference>
<sequence length="588" mass="66348">MKDNKQKNSFLPVAQQDEVDSLDLSSPTIIPFEVDDSQSTRKTRKKKLSNIFKKSRGSQQEYRRPFIKDPRLGRFLFLLLLPVLILFGIFLFITLSSPTSSKAAVPEVAPTGAIFHSGFQMKQNWGSISPYFDTGANFPGISLEAGSTESGFPQGYRLKQVHILHRHAERYPTPGTGGRMKKFAEKLYDSMDPEPLDPIKWIQSWNYTLGEDLLVSSGLSTEFTAGSEFWATHGRHLYNTTDKPDPLFYSPELNVYENGTRKPLPVIRTTSQSRIKTSAEAWAAGFFGIHSGQLSSETDREKLYDLIIMEEAPGLNNTLASYFGCPNAQNETYTPGYEMKREWIDTYLQDAAVRFQKLIPGFQNLTANDAYQAQEVCAFETAVFTRSKFCDLFTETEWRGYEYAADLDFYGSSSFGANKVGIAGGAGWLTELLARLKGELIHESKNGIDTKFTNNEDVFPLNQPFYLDMSHDSVLISVLSTLGFDFLQPKLTSHKMPAPRQFIVSRLTPFGARIFFEILESQISKPREEPDQQIRIKLNNRILPLNSLKYCSDNDLGLCKLSNFVKSVEWAIEQAEYGHSCFGDLNAS</sequence>
<evidence type="ECO:0000256" key="2">
    <source>
        <dbReference type="SAM" id="Phobius"/>
    </source>
</evidence>
<keyword evidence="2" id="KW-0812">Transmembrane</keyword>
<dbReference type="PANTHER" id="PTHR20963:SF43">
    <property type="entry name" value="PUTATIVE (AFU_ORTHOLOGUE AFUA_7G01240)-RELATED"/>
    <property type="match status" value="1"/>
</dbReference>
<organism evidence="3 4">
    <name type="scientific">Nadsonia fulvescens var. elongata DSM 6958</name>
    <dbReference type="NCBI Taxonomy" id="857566"/>
    <lineage>
        <taxon>Eukaryota</taxon>
        <taxon>Fungi</taxon>
        <taxon>Dikarya</taxon>
        <taxon>Ascomycota</taxon>
        <taxon>Saccharomycotina</taxon>
        <taxon>Dipodascomycetes</taxon>
        <taxon>Dipodascales</taxon>
        <taxon>Dipodascales incertae sedis</taxon>
        <taxon>Nadsonia</taxon>
    </lineage>
</organism>
<keyword evidence="1" id="KW-0378">Hydrolase</keyword>
<gene>
    <name evidence="3" type="ORF">NADFUDRAFT_48589</name>
</gene>
<evidence type="ECO:0000313" key="3">
    <source>
        <dbReference type="EMBL" id="ODQ67930.1"/>
    </source>
</evidence>
<dbReference type="GO" id="GO:0003993">
    <property type="term" value="F:acid phosphatase activity"/>
    <property type="evidence" value="ECO:0007669"/>
    <property type="project" value="TreeGrafter"/>
</dbReference>
<keyword evidence="2" id="KW-0472">Membrane</keyword>
<name>A0A1E3PRJ1_9ASCO</name>
<dbReference type="InterPro" id="IPR029033">
    <property type="entry name" value="His_PPase_superfam"/>
</dbReference>
<dbReference type="AlphaFoldDB" id="A0A1E3PRJ1"/>
<dbReference type="SUPFAM" id="SSF53254">
    <property type="entry name" value="Phosphoglycerate mutase-like"/>
    <property type="match status" value="1"/>
</dbReference>
<keyword evidence="2" id="KW-1133">Transmembrane helix</keyword>
<dbReference type="Pfam" id="PF00328">
    <property type="entry name" value="His_Phos_2"/>
    <property type="match status" value="1"/>
</dbReference>
<evidence type="ECO:0000256" key="1">
    <source>
        <dbReference type="ARBA" id="ARBA00022801"/>
    </source>
</evidence>
<dbReference type="InterPro" id="IPR000560">
    <property type="entry name" value="His_Pase_clade-2"/>
</dbReference>
<evidence type="ECO:0000313" key="4">
    <source>
        <dbReference type="Proteomes" id="UP000095009"/>
    </source>
</evidence>
<keyword evidence="4" id="KW-1185">Reference proteome</keyword>
<dbReference type="Gene3D" id="3.40.50.1240">
    <property type="entry name" value="Phosphoglycerate mutase-like"/>
    <property type="match status" value="1"/>
</dbReference>